<dbReference type="SUPFAM" id="SSF52794">
    <property type="entry name" value="PTS system IIB component-like"/>
    <property type="match status" value="1"/>
</dbReference>
<dbReference type="InterPro" id="IPR051819">
    <property type="entry name" value="PTS_sugar-specific_EIIB"/>
</dbReference>
<keyword evidence="3" id="KW-0762">Sugar transport</keyword>
<evidence type="ECO:0000256" key="2">
    <source>
        <dbReference type="ARBA" id="ARBA00022553"/>
    </source>
</evidence>
<evidence type="ECO:0000256" key="7">
    <source>
        <dbReference type="PROSITE-ProRule" id="PRU00423"/>
    </source>
</evidence>
<dbReference type="AlphaFoldDB" id="A0A0C9NV09"/>
<dbReference type="InterPro" id="IPR003501">
    <property type="entry name" value="PTS_EIIB_2/3"/>
</dbReference>
<keyword evidence="2" id="KW-0597">Phosphoprotein</keyword>
<evidence type="ECO:0000256" key="5">
    <source>
        <dbReference type="ARBA" id="ARBA00022683"/>
    </source>
</evidence>
<dbReference type="Gene3D" id="3.40.50.2300">
    <property type="match status" value="1"/>
</dbReference>
<evidence type="ECO:0000256" key="3">
    <source>
        <dbReference type="ARBA" id="ARBA00022597"/>
    </source>
</evidence>
<dbReference type="PANTHER" id="PTHR34581:SF2">
    <property type="entry name" value="PTS SYSTEM N,N'-DIACETYLCHITOBIOSE-SPECIFIC EIIB COMPONENT"/>
    <property type="match status" value="1"/>
</dbReference>
<gene>
    <name evidence="9" type="ORF">LC0644_0319</name>
</gene>
<comment type="caution">
    <text evidence="9">The sequence shown here is derived from an EMBL/GenBank/DDBJ whole genome shotgun (WGS) entry which is preliminary data.</text>
</comment>
<feature type="domain" description="PTS EIIB type-3" evidence="8">
    <location>
        <begin position="1"/>
        <end position="110"/>
    </location>
</feature>
<name>A0A0C9NV09_LACPA</name>
<dbReference type="GO" id="GO:0016301">
    <property type="term" value="F:kinase activity"/>
    <property type="evidence" value="ECO:0007669"/>
    <property type="project" value="UniProtKB-KW"/>
</dbReference>
<keyword evidence="5" id="KW-0598">Phosphotransferase system</keyword>
<dbReference type="PROSITE" id="PS51100">
    <property type="entry name" value="PTS_EIIB_TYPE_3"/>
    <property type="match status" value="1"/>
</dbReference>
<keyword evidence="1" id="KW-0813">Transport</keyword>
<evidence type="ECO:0000256" key="1">
    <source>
        <dbReference type="ARBA" id="ARBA00022448"/>
    </source>
</evidence>
<dbReference type="PANTHER" id="PTHR34581">
    <property type="entry name" value="PTS SYSTEM N,N'-DIACETYLCHITOBIOSE-SPECIFIC EIIB COMPONENT"/>
    <property type="match status" value="1"/>
</dbReference>
<keyword evidence="6" id="KW-0418">Kinase</keyword>
<dbReference type="InterPro" id="IPR013012">
    <property type="entry name" value="PTS_EIIB_3"/>
</dbReference>
<evidence type="ECO:0000259" key="8">
    <source>
        <dbReference type="PROSITE" id="PS51100"/>
    </source>
</evidence>
<keyword evidence="4 9" id="KW-0808">Transferase</keyword>
<feature type="modified residue" description="Phosphocysteine; by EIIA" evidence="7">
    <location>
        <position position="8"/>
    </location>
</feature>
<dbReference type="Pfam" id="PF02302">
    <property type="entry name" value="PTS_IIB"/>
    <property type="match status" value="1"/>
</dbReference>
<reference evidence="10" key="1">
    <citation type="submission" date="2014-05" db="EMBL/GenBank/DDBJ databases">
        <title>Whole genome sequencing of Lactobacillus casei NRIC0644.</title>
        <authorList>
            <person name="Atarashi H."/>
            <person name="Yoshida Y."/>
            <person name="Fujimura S."/>
            <person name="Tanaka N."/>
            <person name="Shiwa Y."/>
            <person name="Yoshikawa H."/>
            <person name="Okada S."/>
            <person name="Nakagawa J."/>
        </authorList>
    </citation>
    <scope>NUCLEOTIDE SEQUENCE [LARGE SCALE GENOMIC DNA]</scope>
    <source>
        <strain evidence="10">NRIC0644</strain>
    </source>
</reference>
<sequence length="113" mass="12584">MMRILLCCAGGFSTNMLMQNMAKVVKDSHKLNEDDFKFDAIPVDGLEEEIDNYDIVLVGPQIGHKTGYIGEICDPRHIPFAVIDKDVYGQMDGATVMKLALLTHAKYQKKHAG</sequence>
<dbReference type="GO" id="GO:0008982">
    <property type="term" value="F:protein-N(PI)-phosphohistidine-sugar phosphotransferase activity"/>
    <property type="evidence" value="ECO:0007669"/>
    <property type="project" value="InterPro"/>
</dbReference>
<evidence type="ECO:0000256" key="6">
    <source>
        <dbReference type="ARBA" id="ARBA00022777"/>
    </source>
</evidence>
<proteinExistence type="predicted"/>
<evidence type="ECO:0000313" key="9">
    <source>
        <dbReference type="EMBL" id="GAN35730.1"/>
    </source>
</evidence>
<evidence type="ECO:0000313" key="10">
    <source>
        <dbReference type="Proteomes" id="UP000032552"/>
    </source>
</evidence>
<dbReference type="GO" id="GO:0009401">
    <property type="term" value="P:phosphoenolpyruvate-dependent sugar phosphotransferase system"/>
    <property type="evidence" value="ECO:0007669"/>
    <property type="project" value="UniProtKB-KW"/>
</dbReference>
<dbReference type="EMBL" id="BAYM01000014">
    <property type="protein sequence ID" value="GAN35730.1"/>
    <property type="molecule type" value="Genomic_DNA"/>
</dbReference>
<dbReference type="CDD" id="cd05564">
    <property type="entry name" value="PTS_IIB_chitobiose_lichenan"/>
    <property type="match status" value="1"/>
</dbReference>
<dbReference type="InterPro" id="IPR036095">
    <property type="entry name" value="PTS_EIIB-like_sf"/>
</dbReference>
<organism evidence="9 10">
    <name type="scientific">Lacticaseibacillus paracasei NRIC 0644</name>
    <dbReference type="NCBI Taxonomy" id="1435038"/>
    <lineage>
        <taxon>Bacteria</taxon>
        <taxon>Bacillati</taxon>
        <taxon>Bacillota</taxon>
        <taxon>Bacilli</taxon>
        <taxon>Lactobacillales</taxon>
        <taxon>Lactobacillaceae</taxon>
        <taxon>Lacticaseibacillus</taxon>
    </lineage>
</organism>
<accession>A0A0C9NV09</accession>
<protein>
    <submittedName>
        <fullName evidence="9">Cellobiose-specific phosphotransferase enzyme IIB component</fullName>
    </submittedName>
</protein>
<evidence type="ECO:0000256" key="4">
    <source>
        <dbReference type="ARBA" id="ARBA00022679"/>
    </source>
</evidence>
<dbReference type="Proteomes" id="UP000032552">
    <property type="component" value="Unassembled WGS sequence"/>
</dbReference>